<dbReference type="PANTHER" id="PTHR33744">
    <property type="entry name" value="CARBOHYDRATE DIACID REGULATOR"/>
    <property type="match status" value="1"/>
</dbReference>
<dbReference type="RefSeq" id="WP_329776107.1">
    <property type="nucleotide sequence ID" value="NZ_JAYDYW010000011.1"/>
</dbReference>
<dbReference type="InterPro" id="IPR012914">
    <property type="entry name" value="PucR_dom"/>
</dbReference>
<reference evidence="6" key="1">
    <citation type="submission" date="2023-07" db="EMBL/GenBank/DDBJ databases">
        <title>Draft genome sequence of Agarivorans aestuarii strain ZMCS4, a CAZymes producing bacteria isolated from the marine brown algae Clodostephus spongiosus.</title>
        <authorList>
            <person name="Lorente B."/>
            <person name="Cabral C."/>
            <person name="Frias J."/>
            <person name="Faria J."/>
            <person name="Toubarro D."/>
        </authorList>
    </citation>
    <scope>NUCLEOTIDE SEQUENCE [LARGE SCALE GENOMIC DNA]</scope>
    <source>
        <strain evidence="6">ZMCS4</strain>
    </source>
</reference>
<evidence type="ECO:0000256" key="1">
    <source>
        <dbReference type="ARBA" id="ARBA00006754"/>
    </source>
</evidence>
<organism evidence="5 6">
    <name type="scientific">Agarivorans aestuarii</name>
    <dbReference type="NCBI Taxonomy" id="1563703"/>
    <lineage>
        <taxon>Bacteria</taxon>
        <taxon>Pseudomonadati</taxon>
        <taxon>Pseudomonadota</taxon>
        <taxon>Gammaproteobacteria</taxon>
        <taxon>Alteromonadales</taxon>
        <taxon>Alteromonadaceae</taxon>
        <taxon>Agarivorans</taxon>
    </lineage>
</organism>
<keyword evidence="6" id="KW-1185">Reference proteome</keyword>
<feature type="domain" description="CdaR GGDEF-like" evidence="4">
    <location>
        <begin position="155"/>
        <end position="270"/>
    </location>
</feature>
<dbReference type="Gene3D" id="1.10.10.2840">
    <property type="entry name" value="PucR C-terminal helix-turn-helix domain"/>
    <property type="match status" value="1"/>
</dbReference>
<dbReference type="InterPro" id="IPR041522">
    <property type="entry name" value="CdaR_GGDEF"/>
</dbReference>
<evidence type="ECO:0000259" key="3">
    <source>
        <dbReference type="Pfam" id="PF13556"/>
    </source>
</evidence>
<dbReference type="InterPro" id="IPR025736">
    <property type="entry name" value="PucR_C-HTH_dom"/>
</dbReference>
<comment type="caution">
    <text evidence="5">The sequence shown here is derived from an EMBL/GenBank/DDBJ whole genome shotgun (WGS) entry which is preliminary data.</text>
</comment>
<dbReference type="EMBL" id="JAYDYW010000011">
    <property type="protein sequence ID" value="MEE1675138.1"/>
    <property type="molecule type" value="Genomic_DNA"/>
</dbReference>
<feature type="domain" description="PucR C-terminal helix-turn-helix" evidence="3">
    <location>
        <begin position="325"/>
        <end position="381"/>
    </location>
</feature>
<dbReference type="Proteomes" id="UP001310248">
    <property type="component" value="Unassembled WGS sequence"/>
</dbReference>
<accession>A0ABU7G6V6</accession>
<name>A0ABU7G6V6_9ALTE</name>
<evidence type="ECO:0000313" key="6">
    <source>
        <dbReference type="Proteomes" id="UP001310248"/>
    </source>
</evidence>
<dbReference type="Pfam" id="PF17853">
    <property type="entry name" value="GGDEF_2"/>
    <property type="match status" value="1"/>
</dbReference>
<sequence length="398" mass="45053">MAIRAKDIPLIPGLASIKLLTGEASQQAIRWPYLAENKELAPWLTGGELVFVTGINLQRSEQEYYQLIDEALEKSAAGMVILTHSEFIDTIPDSVISYANQHQFAVLEQPYSLPMVKVTELICKALIQDNQSTHSLQHFISHVINSPNQLSLLSQHRAKELGLDFNAAISIAQLQPQVSDASDLNVWVFQLRQWLNRMRSPYPLIEDHHGWYLLLPIHAQNSLEQQRSLWQQLNQYLATQELKYKLGLSISPQGLNQLANAALQAKQAAEFSQLQSHHSSIVHYLDLGVSRVFAAIDDPQILLRFCCDKLGPLFHCQEPSLITLKHTLRSYFDNLTSLRQTAKELNIHRNTLSNRLAKAQVLTGCDLEQAQQRLELQNALLMEPLTIQRQQHSVQGLS</sequence>
<dbReference type="InterPro" id="IPR051448">
    <property type="entry name" value="CdaR-like_regulators"/>
</dbReference>
<feature type="domain" description="Purine catabolism PurC-like" evidence="2">
    <location>
        <begin position="12"/>
        <end position="126"/>
    </location>
</feature>
<gene>
    <name evidence="5" type="ORF">SNR37_000463</name>
</gene>
<dbReference type="Pfam" id="PF13556">
    <property type="entry name" value="HTH_30"/>
    <property type="match status" value="1"/>
</dbReference>
<protein>
    <submittedName>
        <fullName evidence="5">PucR family transcriptional regulator ligand-binding domain-containing protein</fullName>
    </submittedName>
</protein>
<evidence type="ECO:0000259" key="4">
    <source>
        <dbReference type="Pfam" id="PF17853"/>
    </source>
</evidence>
<dbReference type="InterPro" id="IPR042070">
    <property type="entry name" value="PucR_C-HTH_sf"/>
</dbReference>
<reference evidence="5 6" key="2">
    <citation type="submission" date="2023-12" db="EMBL/GenBank/DDBJ databases">
        <authorList>
            <consortium name="Cladostephus spongiosus"/>
            <person name="Lorente B."/>
            <person name="Cabral C."/>
            <person name="Frias J."/>
            <person name="Faria J."/>
            <person name="Toubarro D."/>
        </authorList>
    </citation>
    <scope>NUCLEOTIDE SEQUENCE [LARGE SCALE GENOMIC DNA]</scope>
    <source>
        <strain evidence="5 6">ZMCS4</strain>
    </source>
</reference>
<dbReference type="Pfam" id="PF07905">
    <property type="entry name" value="PucR"/>
    <property type="match status" value="1"/>
</dbReference>
<proteinExistence type="inferred from homology"/>
<comment type="similarity">
    <text evidence="1">Belongs to the CdaR family.</text>
</comment>
<dbReference type="PANTHER" id="PTHR33744:SF1">
    <property type="entry name" value="DNA-BINDING TRANSCRIPTIONAL ACTIVATOR ADER"/>
    <property type="match status" value="1"/>
</dbReference>
<evidence type="ECO:0000259" key="2">
    <source>
        <dbReference type="Pfam" id="PF07905"/>
    </source>
</evidence>
<evidence type="ECO:0000313" key="5">
    <source>
        <dbReference type="EMBL" id="MEE1675138.1"/>
    </source>
</evidence>